<dbReference type="Pfam" id="PF00551">
    <property type="entry name" value="Formyl_trans_N"/>
    <property type="match status" value="1"/>
</dbReference>
<dbReference type="Gene3D" id="3.40.50.170">
    <property type="entry name" value="Formyl transferase, N-terminal domain"/>
    <property type="match status" value="1"/>
</dbReference>
<dbReference type="RefSeq" id="WP_157989479.1">
    <property type="nucleotide sequence ID" value="NZ_LR217720.1"/>
</dbReference>
<evidence type="ECO:0000256" key="2">
    <source>
        <dbReference type="ARBA" id="ARBA00022679"/>
    </source>
</evidence>
<evidence type="ECO:0000256" key="1">
    <source>
        <dbReference type="ARBA" id="ARBA00005054"/>
    </source>
</evidence>
<reference evidence="8 9" key="1">
    <citation type="submission" date="2019-02" db="EMBL/GenBank/DDBJ databases">
        <authorList>
            <person name="Manzano-Marin A."/>
            <person name="Manzano-Marin A."/>
        </authorList>
    </citation>
    <scope>NUCLEOTIDE SEQUENCE [LARGE SCALE GENOMIC DNA]</scope>
    <source>
        <strain evidence="8 9">ErCilaricifoliae</strain>
    </source>
</reference>
<dbReference type="InterPro" id="IPR004607">
    <property type="entry name" value="GART"/>
</dbReference>
<feature type="binding site" evidence="6">
    <location>
        <begin position="12"/>
        <end position="14"/>
    </location>
    <ligand>
        <name>N(1)-(5-phospho-beta-D-ribosyl)glycinamide</name>
        <dbReference type="ChEBI" id="CHEBI:143788"/>
    </ligand>
</feature>
<feature type="binding site" evidence="6">
    <location>
        <position position="108"/>
    </location>
    <ligand>
        <name>(6R)-10-formyltetrahydrofolate</name>
        <dbReference type="ChEBI" id="CHEBI:195366"/>
    </ligand>
</feature>
<evidence type="ECO:0000256" key="5">
    <source>
        <dbReference type="ARBA" id="ARBA00047664"/>
    </source>
</evidence>
<feature type="active site" description="Proton donor" evidence="6">
    <location>
        <position position="110"/>
    </location>
</feature>
<evidence type="ECO:0000256" key="3">
    <source>
        <dbReference type="ARBA" id="ARBA00022755"/>
    </source>
</evidence>
<dbReference type="HAMAP" id="MF_01930">
    <property type="entry name" value="PurN"/>
    <property type="match status" value="1"/>
</dbReference>
<comment type="caution">
    <text evidence="6">Lacks conserved residue(s) required for the propagation of feature annotation.</text>
</comment>
<evidence type="ECO:0000259" key="7">
    <source>
        <dbReference type="Pfam" id="PF00551"/>
    </source>
</evidence>
<comment type="similarity">
    <text evidence="4 6">Belongs to the GART family.</text>
</comment>
<evidence type="ECO:0000313" key="8">
    <source>
        <dbReference type="EMBL" id="VFP83905.1"/>
    </source>
</evidence>
<dbReference type="OrthoDB" id="9806170at2"/>
<evidence type="ECO:0000256" key="4">
    <source>
        <dbReference type="ARBA" id="ARBA00038440"/>
    </source>
</evidence>
<dbReference type="GO" id="GO:0006189">
    <property type="term" value="P:'de novo' IMP biosynthetic process"/>
    <property type="evidence" value="ECO:0007669"/>
    <property type="project" value="UniProtKB-UniRule"/>
</dbReference>
<feature type="binding site" evidence="6">
    <location>
        <begin position="91"/>
        <end position="94"/>
    </location>
    <ligand>
        <name>(6R)-10-formyltetrahydrofolate</name>
        <dbReference type="ChEBI" id="CHEBI:195366"/>
    </ligand>
</feature>
<comment type="pathway">
    <text evidence="1 6">Purine metabolism; IMP biosynthesis via de novo pathway; N(2)-formyl-N(1)-(5-phospho-D-ribosyl)glycinamide from N(1)-(5-phospho-D-ribosyl)glycinamide (10-formyl THF route): step 1/1.</text>
</comment>
<dbReference type="SUPFAM" id="SSF53328">
    <property type="entry name" value="Formyltransferase"/>
    <property type="match status" value="1"/>
</dbReference>
<dbReference type="UniPathway" id="UPA00074">
    <property type="reaction ID" value="UER00126"/>
</dbReference>
<dbReference type="EMBL" id="LR217720">
    <property type="protein sequence ID" value="VFP83905.1"/>
    <property type="molecule type" value="Genomic_DNA"/>
</dbReference>
<organism evidence="8 9">
    <name type="scientific">Candidatus Erwinia haradaeae</name>
    <dbReference type="NCBI Taxonomy" id="1922217"/>
    <lineage>
        <taxon>Bacteria</taxon>
        <taxon>Pseudomonadati</taxon>
        <taxon>Pseudomonadota</taxon>
        <taxon>Gammaproteobacteria</taxon>
        <taxon>Enterobacterales</taxon>
        <taxon>Erwiniaceae</taxon>
        <taxon>Erwinia</taxon>
    </lineage>
</organism>
<dbReference type="EC" id="2.1.2.2" evidence="6"/>
<sequence>MKRIVILVSGDGSNFQAILNSCKKKEIFGRIVAVVSDNCQAFAIERARVAHISTHVLVPAPLHKEEHIFNQELMQVVDLYSPDLVILAGYMRILNADIVASYSGRILNIHPSLLPKYPGLYTHRKAIQNSDAQHGASVHFVTDKIDEGPVIVQARVPVFHNDSEYTLSMRVKEQEHSIYPLAVKWFTEGRLKMHNNAAWLDGYRLPQSGYIDVIERSL</sequence>
<proteinExistence type="inferred from homology"/>
<dbReference type="GO" id="GO:0005829">
    <property type="term" value="C:cytosol"/>
    <property type="evidence" value="ECO:0007669"/>
    <property type="project" value="TreeGrafter"/>
</dbReference>
<evidence type="ECO:0000256" key="6">
    <source>
        <dbReference type="HAMAP-Rule" id="MF_01930"/>
    </source>
</evidence>
<dbReference type="InterPro" id="IPR001555">
    <property type="entry name" value="GART_AS"/>
</dbReference>
<feature type="domain" description="Formyl transferase N-terminal" evidence="7">
    <location>
        <begin position="2"/>
        <end position="183"/>
    </location>
</feature>
<dbReference type="InterPro" id="IPR036477">
    <property type="entry name" value="Formyl_transf_N_sf"/>
</dbReference>
<dbReference type="Proteomes" id="UP000294418">
    <property type="component" value="Chromosome"/>
</dbReference>
<comment type="catalytic activity">
    <reaction evidence="5 6">
        <text>N(1)-(5-phospho-beta-D-ribosyl)glycinamide + (6R)-10-formyltetrahydrofolate = N(2)-formyl-N(1)-(5-phospho-beta-D-ribosyl)glycinamide + (6S)-5,6,7,8-tetrahydrofolate + H(+)</text>
        <dbReference type="Rhea" id="RHEA:15053"/>
        <dbReference type="ChEBI" id="CHEBI:15378"/>
        <dbReference type="ChEBI" id="CHEBI:57453"/>
        <dbReference type="ChEBI" id="CHEBI:143788"/>
        <dbReference type="ChEBI" id="CHEBI:147286"/>
        <dbReference type="ChEBI" id="CHEBI:195366"/>
        <dbReference type="EC" id="2.1.2.2"/>
    </reaction>
</comment>
<dbReference type="PANTHER" id="PTHR43369:SF2">
    <property type="entry name" value="PHOSPHORIBOSYLGLYCINAMIDE FORMYLTRANSFERASE"/>
    <property type="match status" value="1"/>
</dbReference>
<dbReference type="InterPro" id="IPR002376">
    <property type="entry name" value="Formyl_transf_N"/>
</dbReference>
<dbReference type="GO" id="GO:0004644">
    <property type="term" value="F:phosphoribosylglycinamide formyltransferase activity"/>
    <property type="evidence" value="ECO:0007669"/>
    <property type="project" value="UniProtKB-UniRule"/>
</dbReference>
<gene>
    <name evidence="6 8" type="primary">purN</name>
    <name evidence="8" type="ORF">ERCILAFE3058_017</name>
</gene>
<protein>
    <recommendedName>
        <fullName evidence="6">Phosphoribosylglycinamide formyltransferase</fullName>
        <ecNumber evidence="6">2.1.2.2</ecNumber>
    </recommendedName>
    <alternativeName>
        <fullName evidence="6">5'-phosphoribosylglycinamide transformylase</fullName>
    </alternativeName>
    <alternativeName>
        <fullName evidence="6">GAR transformylase</fullName>
        <shortName evidence="6">GART</shortName>
    </alternativeName>
</protein>
<name>A0A451DBY8_9GAMM</name>
<dbReference type="AlphaFoldDB" id="A0A451DBY8"/>
<dbReference type="CDD" id="cd08645">
    <property type="entry name" value="FMT_core_GART"/>
    <property type="match status" value="1"/>
</dbReference>
<comment type="function">
    <text evidence="6">Catalyzes the transfer of a formyl group from 10-formyltetrahydrofolate to 5-phospho-ribosyl-glycinamide (GAR), producing 5-phospho-ribosyl-N-formylglycinamide (FGAR) and tetrahydrofolate.</text>
</comment>
<dbReference type="PROSITE" id="PS00373">
    <property type="entry name" value="GART"/>
    <property type="match status" value="1"/>
</dbReference>
<feature type="site" description="Raises pKa of active site His" evidence="6">
    <location>
        <position position="146"/>
    </location>
</feature>
<dbReference type="NCBIfam" id="TIGR00639">
    <property type="entry name" value="PurN"/>
    <property type="match status" value="1"/>
</dbReference>
<accession>A0A451DBY8</accession>
<evidence type="ECO:0000313" key="9">
    <source>
        <dbReference type="Proteomes" id="UP000294418"/>
    </source>
</evidence>
<keyword evidence="2 6" id="KW-0808">Transferase</keyword>
<keyword evidence="3 6" id="KW-0658">Purine biosynthesis</keyword>
<dbReference type="PANTHER" id="PTHR43369">
    <property type="entry name" value="PHOSPHORIBOSYLGLYCINAMIDE FORMYLTRANSFERASE"/>
    <property type="match status" value="1"/>
</dbReference>